<proteinExistence type="predicted"/>
<name>A0A5C6C6F1_9BACT</name>
<dbReference type="EMBL" id="SJPU01000001">
    <property type="protein sequence ID" value="TWU19632.1"/>
    <property type="molecule type" value="Genomic_DNA"/>
</dbReference>
<evidence type="ECO:0000256" key="1">
    <source>
        <dbReference type="SAM" id="MobiDB-lite"/>
    </source>
</evidence>
<keyword evidence="3" id="KW-1185">Reference proteome</keyword>
<feature type="region of interest" description="Disordered" evidence="1">
    <location>
        <begin position="164"/>
        <end position="196"/>
    </location>
</feature>
<evidence type="ECO:0000313" key="3">
    <source>
        <dbReference type="Proteomes" id="UP000319908"/>
    </source>
</evidence>
<evidence type="ECO:0000313" key="2">
    <source>
        <dbReference type="EMBL" id="TWU19632.1"/>
    </source>
</evidence>
<dbReference type="AlphaFoldDB" id="A0A5C6C6F1"/>
<sequence length="196" mass="20664">MTSMNVSLTGMTCITLTTMLAMVGCGESRPEGMPETYPTYVTITQGGTPLADATVVLFPEDSTLARWPVGGMTDEQGTAEMLTSTKYAGAPAGTYKVIVNKTVTEGDPMPKHPGQGATRDQINEYDRALKTGKFEMYKVVSKEFRAAGTTTLSVEVSATGENKFTEDVGSPVKDMDAQATAASAGGTYTPMGTDSE</sequence>
<reference evidence="2 3" key="1">
    <citation type="journal article" date="2020" name="Antonie Van Leeuwenhoek">
        <title>Rhodopirellula heiligendammensis sp. nov., Rhodopirellula pilleata sp. nov., and Rhodopirellula solitaria sp. nov. isolated from natural or artificial marine surfaces in Northern Germany and California, USA, and emended description of the genus Rhodopirellula.</title>
        <authorList>
            <person name="Kallscheuer N."/>
            <person name="Wiegand S."/>
            <person name="Jogler M."/>
            <person name="Boedeker C."/>
            <person name="Peeters S.H."/>
            <person name="Rast P."/>
            <person name="Heuer A."/>
            <person name="Jetten M.S.M."/>
            <person name="Rohde M."/>
            <person name="Jogler C."/>
        </authorList>
    </citation>
    <scope>NUCLEOTIDE SEQUENCE [LARGE SCALE GENOMIC DNA]</scope>
    <source>
        <strain evidence="2 3">Poly21</strain>
    </source>
</reference>
<dbReference type="RefSeq" id="WP_146406404.1">
    <property type="nucleotide sequence ID" value="NZ_SJPU01000001.1"/>
</dbReference>
<comment type="caution">
    <text evidence="2">The sequence shown here is derived from an EMBL/GenBank/DDBJ whole genome shotgun (WGS) entry which is preliminary data.</text>
</comment>
<gene>
    <name evidence="2" type="ORF">Poly21_18070</name>
</gene>
<accession>A0A5C6C6F1</accession>
<protein>
    <submittedName>
        <fullName evidence="2">Uncharacterized protein</fullName>
    </submittedName>
</protein>
<organism evidence="2 3">
    <name type="scientific">Allorhodopirellula heiligendammensis</name>
    <dbReference type="NCBI Taxonomy" id="2714739"/>
    <lineage>
        <taxon>Bacteria</taxon>
        <taxon>Pseudomonadati</taxon>
        <taxon>Planctomycetota</taxon>
        <taxon>Planctomycetia</taxon>
        <taxon>Pirellulales</taxon>
        <taxon>Pirellulaceae</taxon>
        <taxon>Allorhodopirellula</taxon>
    </lineage>
</organism>
<dbReference type="Proteomes" id="UP000319908">
    <property type="component" value="Unassembled WGS sequence"/>
</dbReference>
<dbReference type="OrthoDB" id="263559at2"/>